<keyword evidence="2" id="KW-1185">Reference proteome</keyword>
<dbReference type="Proteomes" id="UP000002280">
    <property type="component" value="Chromosome 3"/>
</dbReference>
<dbReference type="STRING" id="13616.ENSMODP00000057054"/>
<evidence type="ECO:0000313" key="2">
    <source>
        <dbReference type="Proteomes" id="UP000002280"/>
    </source>
</evidence>
<organism evidence="1 2">
    <name type="scientific">Monodelphis domestica</name>
    <name type="common">Gray short-tailed opossum</name>
    <dbReference type="NCBI Taxonomy" id="13616"/>
    <lineage>
        <taxon>Eukaryota</taxon>
        <taxon>Metazoa</taxon>
        <taxon>Chordata</taxon>
        <taxon>Craniata</taxon>
        <taxon>Vertebrata</taxon>
        <taxon>Euteleostomi</taxon>
        <taxon>Mammalia</taxon>
        <taxon>Metatheria</taxon>
        <taxon>Didelphimorphia</taxon>
        <taxon>Didelphidae</taxon>
        <taxon>Monodelphis</taxon>
    </lineage>
</organism>
<dbReference type="Bgee" id="ENSMODG00000046201">
    <property type="expression patterns" value="Expressed in heart and 9 other cell types or tissues"/>
</dbReference>
<sequence>MLSRLALHAAGALALELKNMAPLAPGVLQATRIFHTASPHLAPLPPLSEHGGKKVSTNCPLTLCLHSLKYLRACLMHNFFVAGMIKSELNSYLRKMRYT</sequence>
<dbReference type="Ensembl" id="ENSMODT00000075998.1">
    <property type="protein sequence ID" value="ENSMODP00000057054.1"/>
    <property type="gene ID" value="ENSMODG00000046201.1"/>
</dbReference>
<name>A0A5F8HAR5_MONDO</name>
<dbReference type="AlphaFoldDB" id="A0A5F8HAR5"/>
<reference evidence="1 2" key="1">
    <citation type="journal article" date="2007" name="Nature">
        <title>Genome of the marsupial Monodelphis domestica reveals innovation in non-coding sequences.</title>
        <authorList>
            <person name="Mikkelsen T.S."/>
            <person name="Wakefield M.J."/>
            <person name="Aken B."/>
            <person name="Amemiya C.T."/>
            <person name="Chang J.L."/>
            <person name="Duke S."/>
            <person name="Garber M."/>
            <person name="Gentles A.J."/>
            <person name="Goodstadt L."/>
            <person name="Heger A."/>
            <person name="Jurka J."/>
            <person name="Kamal M."/>
            <person name="Mauceli E."/>
            <person name="Searle S.M."/>
            <person name="Sharpe T."/>
            <person name="Baker M.L."/>
            <person name="Batzer M.A."/>
            <person name="Benos P.V."/>
            <person name="Belov K."/>
            <person name="Clamp M."/>
            <person name="Cook A."/>
            <person name="Cuff J."/>
            <person name="Das R."/>
            <person name="Davidow L."/>
            <person name="Deakin J.E."/>
            <person name="Fazzari M.J."/>
            <person name="Glass J.L."/>
            <person name="Grabherr M."/>
            <person name="Greally J.M."/>
            <person name="Gu W."/>
            <person name="Hore T.A."/>
            <person name="Huttley G.A."/>
            <person name="Kleber M."/>
            <person name="Jirtle R.L."/>
            <person name="Koina E."/>
            <person name="Lee J.T."/>
            <person name="Mahony S."/>
            <person name="Marra M.A."/>
            <person name="Miller R.D."/>
            <person name="Nicholls R.D."/>
            <person name="Oda M."/>
            <person name="Papenfuss A.T."/>
            <person name="Parra Z.E."/>
            <person name="Pollock D.D."/>
            <person name="Ray D.A."/>
            <person name="Schein J.E."/>
            <person name="Speed T.P."/>
            <person name="Thompson K."/>
            <person name="VandeBerg J.L."/>
            <person name="Wade C.M."/>
            <person name="Walker J.A."/>
            <person name="Waters P.D."/>
            <person name="Webber C."/>
            <person name="Weidman J.R."/>
            <person name="Xie X."/>
            <person name="Zody M.C."/>
            <person name="Baldwin J."/>
            <person name="Abdouelleil A."/>
            <person name="Abdulkadir J."/>
            <person name="Abebe A."/>
            <person name="Abera B."/>
            <person name="Abreu J."/>
            <person name="Acer S.C."/>
            <person name="Aftuck L."/>
            <person name="Alexander A."/>
            <person name="An P."/>
            <person name="Anderson E."/>
            <person name="Anderson S."/>
            <person name="Arachi H."/>
            <person name="Azer M."/>
            <person name="Bachantsang P."/>
            <person name="Barry A."/>
            <person name="Bayul T."/>
            <person name="Berlin A."/>
            <person name="Bessette D."/>
            <person name="Bloom T."/>
            <person name="Bloom T."/>
            <person name="Boguslavskiy L."/>
            <person name="Bonnet C."/>
            <person name="Boukhgalter B."/>
            <person name="Bourzgui I."/>
            <person name="Brown A."/>
            <person name="Cahill P."/>
            <person name="Channer S."/>
            <person name="Cheshatsang Y."/>
            <person name="Chuda L."/>
            <person name="Citroen M."/>
            <person name="Collymore A."/>
            <person name="Cooke P."/>
            <person name="Costello M."/>
            <person name="D'Aco K."/>
            <person name="Daza R."/>
            <person name="De Haan G."/>
            <person name="DeGray S."/>
            <person name="DeMaso C."/>
            <person name="Dhargay N."/>
            <person name="Dooley K."/>
            <person name="Dooley E."/>
            <person name="Doricent M."/>
            <person name="Dorje P."/>
            <person name="Dorjee K."/>
            <person name="Dupes A."/>
            <person name="Elong R."/>
            <person name="Falk J."/>
            <person name="Farina A."/>
            <person name="Faro S."/>
            <person name="Ferguson D."/>
            <person name="Fisher S."/>
            <person name="Foley C.D."/>
            <person name="Franke A."/>
            <person name="Friedrich D."/>
            <person name="Gadbois L."/>
            <person name="Gearin G."/>
            <person name="Gearin C.R."/>
            <person name="Giannoukos G."/>
            <person name="Goode T."/>
            <person name="Graham J."/>
            <person name="Grandbois E."/>
            <person name="Grewal S."/>
            <person name="Gyaltsen K."/>
            <person name="Hafez N."/>
            <person name="Hagos B."/>
            <person name="Hall J."/>
            <person name="Henson C."/>
            <person name="Hollinger A."/>
            <person name="Honan T."/>
            <person name="Huard M.D."/>
            <person name="Hughes L."/>
            <person name="Hurhula B."/>
            <person name="Husby M.E."/>
            <person name="Kamat A."/>
            <person name="Kanga B."/>
            <person name="Kashin S."/>
            <person name="Khazanovich D."/>
            <person name="Kisner P."/>
            <person name="Lance K."/>
            <person name="Lara M."/>
            <person name="Lee W."/>
            <person name="Lennon N."/>
            <person name="Letendre F."/>
            <person name="LeVine R."/>
            <person name="Lipovsky A."/>
            <person name="Liu X."/>
            <person name="Liu J."/>
            <person name="Liu S."/>
            <person name="Lokyitsang T."/>
            <person name="Lokyitsang Y."/>
            <person name="Lubonja R."/>
            <person name="Lui A."/>
            <person name="MacDonald P."/>
            <person name="Magnisalis V."/>
            <person name="Maru K."/>
            <person name="Matthews C."/>
            <person name="McCusker W."/>
            <person name="McDonough S."/>
            <person name="Mehta T."/>
            <person name="Meldrim J."/>
            <person name="Meneus L."/>
            <person name="Mihai O."/>
            <person name="Mihalev A."/>
            <person name="Mihova T."/>
            <person name="Mittelman R."/>
            <person name="Mlenga V."/>
            <person name="Montmayeur A."/>
            <person name="Mulrain L."/>
            <person name="Navidi A."/>
            <person name="Naylor J."/>
            <person name="Negash T."/>
            <person name="Nguyen T."/>
            <person name="Nguyen N."/>
            <person name="Nicol R."/>
            <person name="Norbu C."/>
            <person name="Norbu N."/>
            <person name="Novod N."/>
            <person name="O'Neill B."/>
            <person name="Osman S."/>
            <person name="Markiewicz E."/>
            <person name="Oyono O.L."/>
            <person name="Patti C."/>
            <person name="Phunkhang P."/>
            <person name="Pierre F."/>
            <person name="Priest M."/>
            <person name="Raghuraman S."/>
            <person name="Rege F."/>
            <person name="Reyes R."/>
            <person name="Rise C."/>
            <person name="Rogov P."/>
            <person name="Ross K."/>
            <person name="Ryan E."/>
            <person name="Settipalli S."/>
            <person name="Shea T."/>
            <person name="Sherpa N."/>
            <person name="Shi L."/>
            <person name="Shih D."/>
            <person name="Sparrow T."/>
            <person name="Spaulding J."/>
            <person name="Stalker J."/>
            <person name="Stange-Thomann N."/>
            <person name="Stavropoulos S."/>
            <person name="Stone C."/>
            <person name="Strader C."/>
            <person name="Tesfaye S."/>
            <person name="Thomson T."/>
            <person name="Thoulutsang Y."/>
            <person name="Thoulutsang D."/>
            <person name="Topham K."/>
            <person name="Topping I."/>
            <person name="Tsamla T."/>
            <person name="Vassiliev H."/>
            <person name="Vo A."/>
            <person name="Wangchuk T."/>
            <person name="Wangdi T."/>
            <person name="Weiand M."/>
            <person name="Wilkinson J."/>
            <person name="Wilson A."/>
            <person name="Yadav S."/>
            <person name="Young G."/>
            <person name="Yu Q."/>
            <person name="Zembek L."/>
            <person name="Zhong D."/>
            <person name="Zimmer A."/>
            <person name="Zwirko Z."/>
            <person name="Jaffe D.B."/>
            <person name="Alvarez P."/>
            <person name="Brockman W."/>
            <person name="Butler J."/>
            <person name="Chin C."/>
            <person name="Gnerre S."/>
            <person name="MacCallum I."/>
            <person name="Graves J.A."/>
            <person name="Ponting C.P."/>
            <person name="Breen M."/>
            <person name="Samollow P.B."/>
            <person name="Lander E.S."/>
            <person name="Lindblad-Toh K."/>
        </authorList>
    </citation>
    <scope>NUCLEOTIDE SEQUENCE [LARGE SCALE GENOMIC DNA]</scope>
</reference>
<protein>
    <submittedName>
        <fullName evidence="1">Uncharacterized protein</fullName>
    </submittedName>
</protein>
<evidence type="ECO:0000313" key="1">
    <source>
        <dbReference type="Ensembl" id="ENSMODP00000057054.1"/>
    </source>
</evidence>
<proteinExistence type="predicted"/>
<reference evidence="1" key="2">
    <citation type="submission" date="2025-08" db="UniProtKB">
        <authorList>
            <consortium name="Ensembl"/>
        </authorList>
    </citation>
    <scope>IDENTIFICATION</scope>
</reference>
<dbReference type="InParanoid" id="A0A5F8HAR5"/>
<accession>A0A5F8HAR5</accession>
<reference evidence="1" key="3">
    <citation type="submission" date="2025-09" db="UniProtKB">
        <authorList>
            <consortium name="Ensembl"/>
        </authorList>
    </citation>
    <scope>IDENTIFICATION</scope>
</reference>